<dbReference type="Proteomes" id="UP000552935">
    <property type="component" value="Unassembled WGS sequence"/>
</dbReference>
<dbReference type="Pfam" id="PF13649">
    <property type="entry name" value="Methyltransf_25"/>
    <property type="match status" value="1"/>
</dbReference>
<dbReference type="EMBL" id="JACCKI010000001">
    <property type="protein sequence ID" value="NZA04043.1"/>
    <property type="molecule type" value="Genomic_DNA"/>
</dbReference>
<feature type="domain" description="Methyltransferase" evidence="1">
    <location>
        <begin position="46"/>
        <end position="122"/>
    </location>
</feature>
<evidence type="ECO:0000313" key="5">
    <source>
        <dbReference type="Proteomes" id="UP000552935"/>
    </source>
</evidence>
<dbReference type="InterPro" id="IPR029063">
    <property type="entry name" value="SAM-dependent_MTases_sf"/>
</dbReference>
<dbReference type="GO" id="GO:0032259">
    <property type="term" value="P:methylation"/>
    <property type="evidence" value="ECO:0007669"/>
    <property type="project" value="UniProtKB-KW"/>
</dbReference>
<evidence type="ECO:0000313" key="4">
    <source>
        <dbReference type="Proteomes" id="UP000307517"/>
    </source>
</evidence>
<protein>
    <submittedName>
        <fullName evidence="2">Methyltransferase domain-containing protein</fullName>
    </submittedName>
</protein>
<dbReference type="GO" id="GO:0008168">
    <property type="term" value="F:methyltransferase activity"/>
    <property type="evidence" value="ECO:0007669"/>
    <property type="project" value="UniProtKB-KW"/>
</dbReference>
<organism evidence="2 5">
    <name type="scientific">Lacticaseibacillus rhamnosus</name>
    <name type="common">Lactobacillus rhamnosus</name>
    <dbReference type="NCBI Taxonomy" id="47715"/>
    <lineage>
        <taxon>Bacteria</taxon>
        <taxon>Bacillati</taxon>
        <taxon>Bacillota</taxon>
        <taxon>Bacilli</taxon>
        <taxon>Lactobacillales</taxon>
        <taxon>Lactobacillaceae</taxon>
        <taxon>Lacticaseibacillus</taxon>
    </lineage>
</organism>
<dbReference type="RefSeq" id="WP_005689985.1">
    <property type="nucleotide sequence ID" value="NZ_CABFNI010000020.1"/>
</dbReference>
<comment type="caution">
    <text evidence="2">The sequence shown here is derived from an EMBL/GenBank/DDBJ whole genome shotgun (WGS) entry which is preliminary data.</text>
</comment>
<dbReference type="Proteomes" id="UP000307517">
    <property type="component" value="Unassembled WGS sequence"/>
</dbReference>
<accession>A0A508Z2B7</accession>
<dbReference type="InterPro" id="IPR041698">
    <property type="entry name" value="Methyltransf_25"/>
</dbReference>
<dbReference type="Gene3D" id="3.40.50.150">
    <property type="entry name" value="Vaccinia Virus protein VP39"/>
    <property type="match status" value="1"/>
</dbReference>
<name>A0A508Z2B7_LACRH</name>
<reference evidence="3 4" key="1">
    <citation type="submission" date="2019-04" db="EMBL/GenBank/DDBJ databases">
        <title>Genome Announcement to Ensure Probiotic Safety of Lactobacillus rhamnosus UBLR-58.</title>
        <authorList>
            <person name="Sulthana A."/>
            <person name="Lakshmi S.G."/>
            <person name="Madempudi R.S."/>
        </authorList>
    </citation>
    <scope>NUCLEOTIDE SEQUENCE [LARGE SCALE GENOMIC DNA]</scope>
    <source>
        <strain evidence="3 4">UBLR-58</strain>
    </source>
</reference>
<evidence type="ECO:0000259" key="1">
    <source>
        <dbReference type="Pfam" id="PF13649"/>
    </source>
</evidence>
<evidence type="ECO:0000313" key="2">
    <source>
        <dbReference type="EMBL" id="NZA04043.1"/>
    </source>
</evidence>
<reference evidence="2 5" key="2">
    <citation type="submission" date="2020-07" db="EMBL/GenBank/DDBJ databases">
        <title>Organ Donor 1.</title>
        <authorList>
            <person name="Marsh A.J."/>
            <person name="Azcarate-Peril M.A."/>
        </authorList>
    </citation>
    <scope>NUCLEOTIDE SEQUENCE [LARGE SCALE GENOMIC DNA]</scope>
    <source>
        <strain evidence="2 5">AMC0712</strain>
    </source>
</reference>
<sequence length="248" mass="27965">MQEDRDFWNHFAADYAAAEQDSRLPLAHDVTTWMIANGLLPADSLIDLAAGTGRFAIRLAPYVRHLTLIDWSSAMLTYAKIRLKANKKTSMTYLTDDWHQLVSSTSADLVFVSQLPTLLPEELSLLNALARKKVILNFQTQQDDALVRHALTLLGHDMPVAYQADPSRVAGYQNWLSLHQIPFETHTLTYHLEEQTTVSDMLPELGLPVGVKAAERLAKALTGHENPHMPVTDHLTYAYTQLMWHPKN</sequence>
<gene>
    <name evidence="3" type="ORF">E6L36_13450</name>
    <name evidence="2" type="ORF">H0N82_02650</name>
</gene>
<proteinExistence type="predicted"/>
<keyword evidence="2" id="KW-0808">Transferase</keyword>
<dbReference type="EMBL" id="SSHM01000001">
    <property type="protein sequence ID" value="THC81278.1"/>
    <property type="molecule type" value="Genomic_DNA"/>
</dbReference>
<keyword evidence="2" id="KW-0489">Methyltransferase</keyword>
<dbReference type="SUPFAM" id="SSF53335">
    <property type="entry name" value="S-adenosyl-L-methionine-dependent methyltransferases"/>
    <property type="match status" value="1"/>
</dbReference>
<dbReference type="AlphaFoldDB" id="A0A508Z2B7"/>
<dbReference type="CDD" id="cd02440">
    <property type="entry name" value="AdoMet_MTases"/>
    <property type="match status" value="1"/>
</dbReference>
<evidence type="ECO:0000313" key="3">
    <source>
        <dbReference type="EMBL" id="THC81278.1"/>
    </source>
</evidence>